<dbReference type="NCBIfam" id="TIGR00066">
    <property type="entry name" value="g_glut_trans"/>
    <property type="match status" value="1"/>
</dbReference>
<dbReference type="InterPro" id="IPR043137">
    <property type="entry name" value="GGT_ssub_C"/>
</dbReference>
<feature type="binding site" evidence="7">
    <location>
        <begin position="445"/>
        <end position="447"/>
    </location>
    <ligand>
        <name>L-glutamate</name>
        <dbReference type="ChEBI" id="CHEBI:29985"/>
    </ligand>
</feature>
<gene>
    <name evidence="9" type="ORF">KGF57_000572</name>
</gene>
<evidence type="ECO:0000256" key="8">
    <source>
        <dbReference type="RuleBase" id="RU368068"/>
    </source>
</evidence>
<evidence type="ECO:0000313" key="9">
    <source>
        <dbReference type="EMBL" id="KAI5966608.1"/>
    </source>
</evidence>
<dbReference type="InterPro" id="IPR029055">
    <property type="entry name" value="Ntn_hydrolases_N"/>
</dbReference>
<dbReference type="GO" id="GO:0000324">
    <property type="term" value="C:fungal-type vacuole"/>
    <property type="evidence" value="ECO:0007669"/>
    <property type="project" value="TreeGrafter"/>
</dbReference>
<feature type="active site" description="Nucleophile" evidence="6">
    <location>
        <position position="427"/>
    </location>
</feature>
<feature type="binding site" evidence="7">
    <location>
        <begin position="497"/>
        <end position="498"/>
    </location>
    <ligand>
        <name>L-glutamate</name>
        <dbReference type="ChEBI" id="CHEBI:29985"/>
    </ligand>
</feature>
<evidence type="ECO:0000256" key="5">
    <source>
        <dbReference type="ARBA" id="ARBA00047417"/>
    </source>
</evidence>
<dbReference type="FunFam" id="3.60.20.40:FF:000001">
    <property type="entry name" value="Gamma-glutamyltranspeptidase 1"/>
    <property type="match status" value="1"/>
</dbReference>
<keyword evidence="8" id="KW-0378">Hydrolase</keyword>
<dbReference type="GeneID" id="76148631"/>
<dbReference type="GO" id="GO:0006751">
    <property type="term" value="P:glutathione catabolic process"/>
    <property type="evidence" value="ECO:0007669"/>
    <property type="project" value="UniProtKB-UniRule"/>
</dbReference>
<comment type="pathway">
    <text evidence="3 8">Sulfur metabolism; glutathione metabolism.</text>
</comment>
<feature type="binding site" evidence="7">
    <location>
        <position position="149"/>
    </location>
    <ligand>
        <name>L-glutamate</name>
        <dbReference type="ChEBI" id="CHEBI:29985"/>
    </ligand>
</feature>
<comment type="catalytic activity">
    <reaction evidence="1 8">
        <text>an S-substituted glutathione + H2O = an S-substituted L-cysteinylglycine + L-glutamate</text>
        <dbReference type="Rhea" id="RHEA:59468"/>
        <dbReference type="ChEBI" id="CHEBI:15377"/>
        <dbReference type="ChEBI" id="CHEBI:29985"/>
        <dbReference type="ChEBI" id="CHEBI:90779"/>
        <dbReference type="ChEBI" id="CHEBI:143103"/>
        <dbReference type="EC" id="3.4.19.13"/>
    </reaction>
</comment>
<proteinExistence type="inferred from homology"/>
<accession>A0AAD5BIG7</accession>
<evidence type="ECO:0000256" key="6">
    <source>
        <dbReference type="PIRSR" id="PIRSR600101-1"/>
    </source>
</evidence>
<evidence type="ECO:0000256" key="1">
    <source>
        <dbReference type="ARBA" id="ARBA00001049"/>
    </source>
</evidence>
<dbReference type="InterPro" id="IPR043138">
    <property type="entry name" value="GGT_lsub"/>
</dbReference>
<dbReference type="PANTHER" id="PTHR11686:SF9">
    <property type="entry name" value="RE13973P"/>
    <property type="match status" value="1"/>
</dbReference>
<organism evidence="9 10">
    <name type="scientific">Candida theae</name>
    <dbReference type="NCBI Taxonomy" id="1198502"/>
    <lineage>
        <taxon>Eukaryota</taxon>
        <taxon>Fungi</taxon>
        <taxon>Dikarya</taxon>
        <taxon>Ascomycota</taxon>
        <taxon>Saccharomycotina</taxon>
        <taxon>Pichiomycetes</taxon>
        <taxon>Debaryomycetaceae</taxon>
        <taxon>Candida/Lodderomyces clade</taxon>
        <taxon>Candida</taxon>
    </lineage>
</organism>
<dbReference type="PRINTS" id="PR01210">
    <property type="entry name" value="GGTRANSPTASE"/>
</dbReference>
<evidence type="ECO:0000256" key="2">
    <source>
        <dbReference type="ARBA" id="ARBA00001089"/>
    </source>
</evidence>
<feature type="binding site" evidence="7">
    <location>
        <position position="469"/>
    </location>
    <ligand>
        <name>L-glutamate</name>
        <dbReference type="ChEBI" id="CHEBI:29985"/>
    </ligand>
</feature>
<dbReference type="SUPFAM" id="SSF56235">
    <property type="entry name" value="N-terminal nucleophile aminohydrolases (Ntn hydrolases)"/>
    <property type="match status" value="1"/>
</dbReference>
<dbReference type="GO" id="GO:0036374">
    <property type="term" value="F:glutathione hydrolase activity"/>
    <property type="evidence" value="ECO:0007669"/>
    <property type="project" value="UniProtKB-UniRule"/>
</dbReference>
<keyword evidence="8" id="KW-0808">Transferase</keyword>
<protein>
    <recommendedName>
        <fullName evidence="8">Glutathione hydrolase</fullName>
        <ecNumber evidence="8">2.3.2.2</ecNumber>
        <ecNumber evidence="8">3.4.19.13</ecNumber>
    </recommendedName>
    <alternativeName>
        <fullName evidence="8">Gamma-glutamyltransferase</fullName>
    </alternativeName>
    <alternativeName>
        <fullName evidence="8">Gamma-glutamyltranspeptidase</fullName>
    </alternativeName>
</protein>
<feature type="binding site" evidence="7">
    <location>
        <position position="519"/>
    </location>
    <ligand>
        <name>L-glutamate</name>
        <dbReference type="ChEBI" id="CHEBI:29985"/>
    </ligand>
</feature>
<dbReference type="Proteomes" id="UP001204833">
    <property type="component" value="Unassembled WGS sequence"/>
</dbReference>
<dbReference type="GO" id="GO:0103068">
    <property type="term" value="F:leukotriene C4 gamma-glutamyl transferase activity"/>
    <property type="evidence" value="ECO:0007669"/>
    <property type="project" value="UniProtKB-EC"/>
</dbReference>
<dbReference type="InterPro" id="IPR000101">
    <property type="entry name" value="GGT_peptidase"/>
</dbReference>
<dbReference type="Gene3D" id="1.10.246.130">
    <property type="match status" value="1"/>
</dbReference>
<comment type="function">
    <text evidence="8">Cleaves the gamma-glutamyl peptide bond of glutathione and glutathione conjugates.</text>
</comment>
<dbReference type="AlphaFoldDB" id="A0AAD5BIG7"/>
<dbReference type="EC" id="3.4.19.13" evidence="8"/>
<dbReference type="RefSeq" id="XP_051610837.1">
    <property type="nucleotide sequence ID" value="XM_051755054.1"/>
</dbReference>
<dbReference type="Gene3D" id="3.60.20.40">
    <property type="match status" value="1"/>
</dbReference>
<comment type="catalytic activity">
    <reaction evidence="2 8">
        <text>glutathione + H2O = L-cysteinylglycine + L-glutamate</text>
        <dbReference type="Rhea" id="RHEA:28807"/>
        <dbReference type="ChEBI" id="CHEBI:15377"/>
        <dbReference type="ChEBI" id="CHEBI:29985"/>
        <dbReference type="ChEBI" id="CHEBI:57925"/>
        <dbReference type="ChEBI" id="CHEBI:61694"/>
        <dbReference type="EC" id="3.4.19.13"/>
    </reaction>
</comment>
<dbReference type="EMBL" id="JAIHNG010000035">
    <property type="protein sequence ID" value="KAI5966608.1"/>
    <property type="molecule type" value="Genomic_DNA"/>
</dbReference>
<reference evidence="9 10" key="1">
    <citation type="journal article" date="2022" name="DNA Res.">
        <title>Genome analysis of five recently described species of the CUG-Ser clade uncovers Candida theae as a new hybrid lineage with pathogenic potential in the Candida parapsilosis species complex.</title>
        <authorList>
            <person name="Mixao V."/>
            <person name="Del Olmo V."/>
            <person name="Hegedusova E."/>
            <person name="Saus E."/>
            <person name="Pryszcz L."/>
            <person name="Cillingova A."/>
            <person name="Nosek J."/>
            <person name="Gabaldon T."/>
        </authorList>
    </citation>
    <scope>NUCLEOTIDE SEQUENCE [LARGE SCALE GENOMIC DNA]</scope>
    <source>
        <strain evidence="9 10">CBS 12239</strain>
    </source>
</reference>
<keyword evidence="8" id="KW-0012">Acyltransferase</keyword>
<comment type="caution">
    <text evidence="9">The sequence shown here is derived from an EMBL/GenBank/DDBJ whole genome shotgun (WGS) entry which is preliminary data.</text>
</comment>
<comment type="similarity">
    <text evidence="4">Belongs to the gamma-glutamyltransferase family.</text>
</comment>
<dbReference type="PANTHER" id="PTHR11686">
    <property type="entry name" value="GAMMA GLUTAMYL TRANSPEPTIDASE"/>
    <property type="match status" value="1"/>
</dbReference>
<keyword evidence="10" id="KW-1185">Reference proteome</keyword>
<dbReference type="EC" id="2.3.2.2" evidence="8"/>
<sequence>MKGRIINNNNKGKRYGLVLLPILLLLLLTITKLPKDYSTIPFDISRGDPYITIQHATDDPLHDKIGQPDLHPSKKHLHEGSKAMVASDVPICSTMGKDILLKGGNAADAAVTVALCIGSINAHSSGIGGGGFILSRNVDKEDVISIDARETAPALASKNMYGKSFVLSKIGGLAIAIPGELKGLDELYKRHGSGRLSWKQLFQPVIDLNERGWNCSKVFETVVAKEDELVLSRAPVLKKMWDFIFTKDGDLVKEGDWIQRPNYANTLRVIANNGSSDVFYDPEGPIVPSLVNTIAKWGGIVTPPDFANYKVNVEEPLSTTIHDRTLYTSNGVSSGISLVAGLNFFHAVYNGSEDAVMFNHKLIESFKWSSSVRTRLGDIPKRSKVTEKYSAGTWINDVLTKGRYSDDTTFPWENYNPKYDMVDPQGTSHFSIVDEDDNSVAMTTTVNLLFGSMIYDKATGIVLNDEMDDFSQPNVSNAFNLTPSIYNFIEPGKRPLSSTSPTIITYNNRSDLVIGAAGGSRITNAVLQAIVRLYYRETGLLETIAYPRMHHQLIPENVMSEDLTTFAKQYSGVDIVDKLKSKKHTFLETGALTAMNGIKRVKDGTLQGVSDYWRKRGEADGY</sequence>
<dbReference type="GO" id="GO:0005886">
    <property type="term" value="C:plasma membrane"/>
    <property type="evidence" value="ECO:0007669"/>
    <property type="project" value="TreeGrafter"/>
</dbReference>
<evidence type="ECO:0000313" key="10">
    <source>
        <dbReference type="Proteomes" id="UP001204833"/>
    </source>
</evidence>
<comment type="catalytic activity">
    <reaction evidence="5 8">
        <text>an N-terminal (5-L-glutamyl)-[peptide] + an alpha-amino acid = 5-L-glutamyl amino acid + an N-terminal L-alpha-aminoacyl-[peptide]</text>
        <dbReference type="Rhea" id="RHEA:23904"/>
        <dbReference type="Rhea" id="RHEA-COMP:9780"/>
        <dbReference type="Rhea" id="RHEA-COMP:9795"/>
        <dbReference type="ChEBI" id="CHEBI:77644"/>
        <dbReference type="ChEBI" id="CHEBI:78597"/>
        <dbReference type="ChEBI" id="CHEBI:78599"/>
        <dbReference type="ChEBI" id="CHEBI:78608"/>
        <dbReference type="EC" id="2.3.2.2"/>
    </reaction>
</comment>
<evidence type="ECO:0000256" key="7">
    <source>
        <dbReference type="PIRSR" id="PIRSR600101-2"/>
    </source>
</evidence>
<evidence type="ECO:0000256" key="4">
    <source>
        <dbReference type="ARBA" id="ARBA00009381"/>
    </source>
</evidence>
<evidence type="ECO:0000256" key="3">
    <source>
        <dbReference type="ARBA" id="ARBA00005115"/>
    </source>
</evidence>
<dbReference type="Pfam" id="PF01019">
    <property type="entry name" value="G_glu_transpept"/>
    <property type="match status" value="1"/>
</dbReference>
<name>A0AAD5BIG7_9ASCO</name>